<dbReference type="OrthoDB" id="137977at2157"/>
<dbReference type="AlphaFoldDB" id="A0A660HTY9"/>
<dbReference type="Proteomes" id="UP000053087">
    <property type="component" value="Chromosome"/>
</dbReference>
<proteinExistence type="predicted"/>
<keyword evidence="1" id="KW-0812">Transmembrane</keyword>
<dbReference type="KEGG" id="mfz:AOB57_011970"/>
<evidence type="ECO:0000256" key="1">
    <source>
        <dbReference type="SAM" id="Phobius"/>
    </source>
</evidence>
<feature type="transmembrane region" description="Helical" evidence="1">
    <location>
        <begin position="12"/>
        <end position="30"/>
    </location>
</feature>
<reference evidence="2 3" key="1">
    <citation type="journal article" date="2016" name="Int. J. Syst. Evol. Microbiol.">
        <title>Methanosarcina flavescens sp. nov., a methanogenic archaeon isolated from a full-scale anaerobic digester.</title>
        <authorList>
            <person name="Kern T."/>
            <person name="Fischer M.A."/>
            <person name="Deppenmeier U."/>
            <person name="Schmitz R.A."/>
            <person name="Rother M."/>
        </authorList>
    </citation>
    <scope>NUCLEOTIDE SEQUENCE [LARGE SCALE GENOMIC DNA]</scope>
    <source>
        <strain evidence="2 3">E03.2</strain>
    </source>
</reference>
<accession>A0A660HTY9</accession>
<keyword evidence="3" id="KW-1185">Reference proteome</keyword>
<dbReference type="EMBL" id="CP032683">
    <property type="protein sequence ID" value="AYK15810.1"/>
    <property type="molecule type" value="Genomic_DNA"/>
</dbReference>
<gene>
    <name evidence="2" type="ORF">AOB57_011970</name>
</gene>
<name>A0A660HTY9_9EURY</name>
<dbReference type="GeneID" id="53688841"/>
<protein>
    <submittedName>
        <fullName evidence="2">Uncharacterized protein</fullName>
    </submittedName>
</protein>
<keyword evidence="1" id="KW-0472">Membrane</keyword>
<organism evidence="2 3">
    <name type="scientific">Methanosarcina flavescens</name>
    <dbReference type="NCBI Taxonomy" id="1715806"/>
    <lineage>
        <taxon>Archaea</taxon>
        <taxon>Methanobacteriati</taxon>
        <taxon>Methanobacteriota</taxon>
        <taxon>Stenosarchaea group</taxon>
        <taxon>Methanomicrobia</taxon>
        <taxon>Methanosarcinales</taxon>
        <taxon>Methanosarcinaceae</taxon>
        <taxon>Methanosarcina</taxon>
    </lineage>
</organism>
<sequence length="250" mass="26977">MRLNDEVRKISGLFMIMLVVGMILVTPALACPPNVQTEQDSSNTLTDCPACSLSSEYANYSDAKVETIELSEKEQKKATAEALSDESVSKLRDELIKLGYVSSIEEIYTMKSTTTTENETVTTTIVTMPFNGTNNDSAVIVFASNELGNAAMAGVANNGELTVLQYDSVTDQVQITGLSCDFCMWAVGEICDLISAYGCKQVCTIIATRIPHPAWIAFTGVTCWALCSFIVSYKACNWATSEVCEGAGLC</sequence>
<dbReference type="RefSeq" id="WP_054297660.1">
    <property type="nucleotide sequence ID" value="NZ_CP032683.1"/>
</dbReference>
<keyword evidence="1" id="KW-1133">Transmembrane helix</keyword>
<evidence type="ECO:0000313" key="2">
    <source>
        <dbReference type="EMBL" id="AYK15810.1"/>
    </source>
</evidence>
<evidence type="ECO:0000313" key="3">
    <source>
        <dbReference type="Proteomes" id="UP000053087"/>
    </source>
</evidence>